<evidence type="ECO:0000313" key="10">
    <source>
        <dbReference type="Proteomes" id="UP000230066"/>
    </source>
</evidence>
<dbReference type="Gene3D" id="1.20.1080.10">
    <property type="entry name" value="Glycerol uptake facilitator protein"/>
    <property type="match status" value="1"/>
</dbReference>
<organism evidence="9 10">
    <name type="scientific">Fasciola hepatica</name>
    <name type="common">Liver fluke</name>
    <dbReference type="NCBI Taxonomy" id="6192"/>
    <lineage>
        <taxon>Eukaryota</taxon>
        <taxon>Metazoa</taxon>
        <taxon>Spiralia</taxon>
        <taxon>Lophotrochozoa</taxon>
        <taxon>Platyhelminthes</taxon>
        <taxon>Trematoda</taxon>
        <taxon>Digenea</taxon>
        <taxon>Plagiorchiida</taxon>
        <taxon>Echinostomata</taxon>
        <taxon>Echinostomatoidea</taxon>
        <taxon>Fasciolidae</taxon>
        <taxon>Fasciola</taxon>
    </lineage>
</organism>
<dbReference type="AlphaFoldDB" id="A0A4E0RZ52"/>
<comment type="caution">
    <text evidence="9">The sequence shown here is derived from an EMBL/GenBank/DDBJ whole genome shotgun (WGS) entry which is preliminary data.</text>
</comment>
<accession>A0A4E0RZ52</accession>
<dbReference type="PROSITE" id="PS00221">
    <property type="entry name" value="MIP"/>
    <property type="match status" value="1"/>
</dbReference>
<dbReference type="Pfam" id="PF00230">
    <property type="entry name" value="MIP"/>
    <property type="match status" value="1"/>
</dbReference>
<feature type="transmembrane region" description="Helical" evidence="8">
    <location>
        <begin position="273"/>
        <end position="293"/>
    </location>
</feature>
<keyword evidence="10" id="KW-1185">Reference proteome</keyword>
<dbReference type="GO" id="GO:0015250">
    <property type="term" value="F:water channel activity"/>
    <property type="evidence" value="ECO:0007669"/>
    <property type="project" value="TreeGrafter"/>
</dbReference>
<comment type="subcellular location">
    <subcellularLocation>
        <location evidence="1">Membrane</location>
        <topology evidence="1">Multi-pass membrane protein</topology>
    </subcellularLocation>
</comment>
<dbReference type="InterPro" id="IPR050363">
    <property type="entry name" value="MIP/Aquaporin"/>
</dbReference>
<protein>
    <submittedName>
        <fullName evidence="9">Aquaporin</fullName>
    </submittedName>
</protein>
<feature type="transmembrane region" description="Helical" evidence="8">
    <location>
        <begin position="219"/>
        <end position="238"/>
    </location>
</feature>
<keyword evidence="4 7" id="KW-0812">Transmembrane</keyword>
<proteinExistence type="inferred from homology"/>
<evidence type="ECO:0000256" key="7">
    <source>
        <dbReference type="RuleBase" id="RU000477"/>
    </source>
</evidence>
<dbReference type="PRINTS" id="PR00783">
    <property type="entry name" value="MINTRINSICP"/>
</dbReference>
<dbReference type="Proteomes" id="UP000230066">
    <property type="component" value="Unassembled WGS sequence"/>
</dbReference>
<evidence type="ECO:0000256" key="1">
    <source>
        <dbReference type="ARBA" id="ARBA00004141"/>
    </source>
</evidence>
<evidence type="ECO:0000256" key="2">
    <source>
        <dbReference type="ARBA" id="ARBA00006175"/>
    </source>
</evidence>
<evidence type="ECO:0000256" key="5">
    <source>
        <dbReference type="ARBA" id="ARBA00022989"/>
    </source>
</evidence>
<gene>
    <name evidence="9" type="ORF">D915_004766</name>
</gene>
<dbReference type="CDD" id="cd00333">
    <property type="entry name" value="MIP"/>
    <property type="match status" value="1"/>
</dbReference>
<dbReference type="NCBIfam" id="TIGR00861">
    <property type="entry name" value="MIP"/>
    <property type="match status" value="1"/>
</dbReference>
<dbReference type="GO" id="GO:0005886">
    <property type="term" value="C:plasma membrane"/>
    <property type="evidence" value="ECO:0007669"/>
    <property type="project" value="TreeGrafter"/>
</dbReference>
<dbReference type="EMBL" id="JXXN02001609">
    <property type="protein sequence ID" value="THD24422.1"/>
    <property type="molecule type" value="Genomic_DNA"/>
</dbReference>
<feature type="transmembrane region" description="Helical" evidence="8">
    <location>
        <begin position="49"/>
        <end position="72"/>
    </location>
</feature>
<keyword evidence="3 7" id="KW-0813">Transport</keyword>
<sequence length="313" mass="33862">MENQHIEHPLVDPESNKMKSEFQRRNSRRNSYTRMEKFIDRIRLTRYPLARACLAECCGTAIMVIFGCGVLAQVELGSDGVQKHGTFISVSLGWGFAVCLGVFFSGINGSGNINPAITLAWAVLGKVPYKRVALYTISQIVGGFLGAVAVFGVYCEKIWDFAAKYNDGVLMVNTTGNIFVTNPHASHLTCLIDQIMGTALLAACALAIVDKKTWDVPEFLHPLSLGLMVYALVGCFALNAGCALNPARDLGPRLALLVCGWGGSAFTSGNYYFWVPIIGPYVGAVIGALLYELTIGIHVTGRRTATEEGEALE</sequence>
<dbReference type="PANTHER" id="PTHR43829:SF9">
    <property type="entry name" value="AQUAPORIN-9"/>
    <property type="match status" value="1"/>
</dbReference>
<dbReference type="InterPro" id="IPR023271">
    <property type="entry name" value="Aquaporin-like"/>
</dbReference>
<name>A0A4E0RZ52_FASHE</name>
<evidence type="ECO:0000256" key="8">
    <source>
        <dbReference type="SAM" id="Phobius"/>
    </source>
</evidence>
<feature type="transmembrane region" description="Helical" evidence="8">
    <location>
        <begin position="132"/>
        <end position="154"/>
    </location>
</feature>
<feature type="transmembrane region" description="Helical" evidence="8">
    <location>
        <begin position="92"/>
        <end position="111"/>
    </location>
</feature>
<dbReference type="InterPro" id="IPR022357">
    <property type="entry name" value="MIP_CS"/>
</dbReference>
<reference evidence="9" key="1">
    <citation type="submission" date="2019-03" db="EMBL/GenBank/DDBJ databases">
        <title>Improved annotation for the trematode Fasciola hepatica.</title>
        <authorList>
            <person name="Choi Y.-J."/>
            <person name="Martin J."/>
            <person name="Mitreva M."/>
        </authorList>
    </citation>
    <scope>NUCLEOTIDE SEQUENCE [LARGE SCALE GENOMIC DNA]</scope>
</reference>
<dbReference type="SUPFAM" id="SSF81338">
    <property type="entry name" value="Aquaporin-like"/>
    <property type="match status" value="1"/>
</dbReference>
<dbReference type="InterPro" id="IPR000425">
    <property type="entry name" value="MIP"/>
</dbReference>
<comment type="similarity">
    <text evidence="2 7">Belongs to the MIP/aquaporin (TC 1.A.8) family.</text>
</comment>
<dbReference type="PANTHER" id="PTHR43829">
    <property type="entry name" value="AQUAPORIN OR AQUAGLYCEROPORIN RELATED"/>
    <property type="match status" value="1"/>
</dbReference>
<keyword evidence="5 8" id="KW-1133">Transmembrane helix</keyword>
<evidence type="ECO:0000256" key="3">
    <source>
        <dbReference type="ARBA" id="ARBA00022448"/>
    </source>
</evidence>
<keyword evidence="6 8" id="KW-0472">Membrane</keyword>
<evidence type="ECO:0000256" key="6">
    <source>
        <dbReference type="ARBA" id="ARBA00023136"/>
    </source>
</evidence>
<dbReference type="GO" id="GO:0015254">
    <property type="term" value="F:glycerol channel activity"/>
    <property type="evidence" value="ECO:0007669"/>
    <property type="project" value="TreeGrafter"/>
</dbReference>
<evidence type="ECO:0000256" key="4">
    <source>
        <dbReference type="ARBA" id="ARBA00022692"/>
    </source>
</evidence>
<evidence type="ECO:0000313" key="9">
    <source>
        <dbReference type="EMBL" id="THD24422.1"/>
    </source>
</evidence>